<evidence type="ECO:0000313" key="1">
    <source>
        <dbReference type="EMBL" id="CAI9963684.1"/>
    </source>
</evidence>
<reference evidence="2 3" key="2">
    <citation type="submission" date="2024-07" db="EMBL/GenBank/DDBJ databases">
        <authorList>
            <person name="Akdeniz Z."/>
        </authorList>
    </citation>
    <scope>NUCLEOTIDE SEQUENCE [LARGE SCALE GENOMIC DNA]</scope>
</reference>
<reference evidence="1" key="1">
    <citation type="submission" date="2023-06" db="EMBL/GenBank/DDBJ databases">
        <authorList>
            <person name="Kurt Z."/>
        </authorList>
    </citation>
    <scope>NUCLEOTIDE SEQUENCE</scope>
</reference>
<name>A0AA86UQ16_9EUKA</name>
<comment type="caution">
    <text evidence="1">The sequence shown here is derived from an EMBL/GenBank/DDBJ whole genome shotgun (WGS) entry which is preliminary data.</text>
</comment>
<gene>
    <name evidence="2" type="ORF">HINF_LOCUS27474</name>
    <name evidence="1" type="ORF">HINF_LOCUS51329</name>
</gene>
<organism evidence="1">
    <name type="scientific">Hexamita inflata</name>
    <dbReference type="NCBI Taxonomy" id="28002"/>
    <lineage>
        <taxon>Eukaryota</taxon>
        <taxon>Metamonada</taxon>
        <taxon>Diplomonadida</taxon>
        <taxon>Hexamitidae</taxon>
        <taxon>Hexamitinae</taxon>
        <taxon>Hexamita</taxon>
    </lineage>
</organism>
<protein>
    <submittedName>
        <fullName evidence="2">Hypothetical_protein</fullName>
    </submittedName>
</protein>
<dbReference type="EMBL" id="CATOUU010000969">
    <property type="protein sequence ID" value="CAI9963684.1"/>
    <property type="molecule type" value="Genomic_DNA"/>
</dbReference>
<accession>A0AA86UQ16</accession>
<sequence>MRQIPTVLSQLNLKSRSFYIHQQSAFAFIQPSLKSIDDDICELSENSQDFQHITHSVKLICVLNVNISQLKSVLVKTNSLINCVENQIENVKRLKRNHQRLTQYLYKNW</sequence>
<evidence type="ECO:0000313" key="2">
    <source>
        <dbReference type="EMBL" id="CAL6020453.1"/>
    </source>
</evidence>
<keyword evidence="3" id="KW-1185">Reference proteome</keyword>
<proteinExistence type="predicted"/>
<dbReference type="Proteomes" id="UP001642409">
    <property type="component" value="Unassembled WGS sequence"/>
</dbReference>
<dbReference type="EMBL" id="CAXDID020000085">
    <property type="protein sequence ID" value="CAL6020453.1"/>
    <property type="molecule type" value="Genomic_DNA"/>
</dbReference>
<evidence type="ECO:0000313" key="3">
    <source>
        <dbReference type="Proteomes" id="UP001642409"/>
    </source>
</evidence>
<dbReference type="AlphaFoldDB" id="A0AA86UQ16"/>